<comment type="caution">
    <text evidence="1">The sequence shown here is derived from an EMBL/GenBank/DDBJ whole genome shotgun (WGS) entry which is preliminary data.</text>
</comment>
<sequence length="85" mass="9961">MRRKPQTQSEMRVKLNRQSHPLLNKPLETIKHEASTVQSYMLGNSSFTCDALSTTDNEAWCYSRNQASRDGDYREHLCDPWADWK</sequence>
<accession>A0A9Q9RPK6</accession>
<proteinExistence type="predicted"/>
<evidence type="ECO:0000313" key="2">
    <source>
        <dbReference type="Proteomes" id="UP000760494"/>
    </source>
</evidence>
<dbReference type="Proteomes" id="UP000760494">
    <property type="component" value="Unassembled WGS sequence"/>
</dbReference>
<organism evidence="1 2">
    <name type="scientific">Fusarium fujikuroi</name>
    <name type="common">Bakanae and foot rot disease fungus</name>
    <name type="synonym">Gibberella fujikuroi</name>
    <dbReference type="NCBI Taxonomy" id="5127"/>
    <lineage>
        <taxon>Eukaryota</taxon>
        <taxon>Fungi</taxon>
        <taxon>Dikarya</taxon>
        <taxon>Ascomycota</taxon>
        <taxon>Pezizomycotina</taxon>
        <taxon>Sordariomycetes</taxon>
        <taxon>Hypocreomycetidae</taxon>
        <taxon>Hypocreales</taxon>
        <taxon>Nectriaceae</taxon>
        <taxon>Fusarium</taxon>
        <taxon>Fusarium fujikuroi species complex</taxon>
    </lineage>
</organism>
<name>A0A9Q9RPK6_FUSFU</name>
<reference evidence="1" key="1">
    <citation type="submission" date="2019-05" db="EMBL/GenBank/DDBJ databases">
        <authorList>
            <person name="Piombo E."/>
        </authorList>
    </citation>
    <scope>NUCLEOTIDE SEQUENCE</scope>
    <source>
        <strain evidence="1">C2S</strain>
    </source>
</reference>
<dbReference type="AlphaFoldDB" id="A0A9Q9RPK6"/>
<evidence type="ECO:0000313" key="1">
    <source>
        <dbReference type="EMBL" id="VTT71656.1"/>
    </source>
</evidence>
<protein>
    <submittedName>
        <fullName evidence="1">Uncharacterized protein</fullName>
    </submittedName>
</protein>
<dbReference type="EMBL" id="CABFJX010000334">
    <property type="protein sequence ID" value="VTT71656.1"/>
    <property type="molecule type" value="Genomic_DNA"/>
</dbReference>
<gene>
    <name evidence="1" type="ORF">C2S_1370</name>
</gene>